<evidence type="ECO:0000313" key="1">
    <source>
        <dbReference type="EMBL" id="TGO07741.1"/>
    </source>
</evidence>
<keyword evidence="2" id="KW-1185">Reference proteome</keyword>
<protein>
    <submittedName>
        <fullName evidence="1">Uncharacterized protein</fullName>
    </submittedName>
</protein>
<organism evidence="1 2">
    <name type="scientific">Botrytis tulipae</name>
    <dbReference type="NCBI Taxonomy" id="87230"/>
    <lineage>
        <taxon>Eukaryota</taxon>
        <taxon>Fungi</taxon>
        <taxon>Dikarya</taxon>
        <taxon>Ascomycota</taxon>
        <taxon>Pezizomycotina</taxon>
        <taxon>Leotiomycetes</taxon>
        <taxon>Helotiales</taxon>
        <taxon>Sclerotiniaceae</taxon>
        <taxon>Botrytis</taxon>
    </lineage>
</organism>
<dbReference type="Proteomes" id="UP000297777">
    <property type="component" value="Unassembled WGS sequence"/>
</dbReference>
<gene>
    <name evidence="1" type="ORF">BTUL_0250g00120</name>
</gene>
<dbReference type="AlphaFoldDB" id="A0A4Z1EED4"/>
<evidence type="ECO:0000313" key="2">
    <source>
        <dbReference type="Proteomes" id="UP000297777"/>
    </source>
</evidence>
<accession>A0A4Z1EED4</accession>
<name>A0A4Z1EED4_9HELO</name>
<comment type="caution">
    <text evidence="1">The sequence shown here is derived from an EMBL/GenBank/DDBJ whole genome shotgun (WGS) entry which is preliminary data.</text>
</comment>
<dbReference type="EMBL" id="PQXH01000250">
    <property type="protein sequence ID" value="TGO07741.1"/>
    <property type="molecule type" value="Genomic_DNA"/>
</dbReference>
<reference evidence="1 2" key="1">
    <citation type="submission" date="2017-12" db="EMBL/GenBank/DDBJ databases">
        <title>Comparative genomics of Botrytis spp.</title>
        <authorList>
            <person name="Valero-Jimenez C.A."/>
            <person name="Tapia P."/>
            <person name="Veloso J."/>
            <person name="Silva-Moreno E."/>
            <person name="Staats M."/>
            <person name="Valdes J.H."/>
            <person name="Van Kan J.A.L."/>
        </authorList>
    </citation>
    <scope>NUCLEOTIDE SEQUENCE [LARGE SCALE GENOMIC DNA]</scope>
    <source>
        <strain evidence="1 2">Bt9001</strain>
    </source>
</reference>
<sequence length="125" mass="13541">MTDDNGRRTGGLVAASKIVGKENISRDRSSKLSQESDRLNRHIITAMPVVGPIGHVLCHCKRNISNSGAECSDADACLHDDAVFCELSLRTKLPVDMSSATKLCPEMTYLTSATSQEMLCNTTQI</sequence>
<proteinExistence type="predicted"/>